<keyword evidence="3 6" id="KW-0812">Transmembrane</keyword>
<dbReference type="EMBL" id="BSRZ01000001">
    <property type="protein sequence ID" value="GLW61851.1"/>
    <property type="molecule type" value="Genomic_DNA"/>
</dbReference>
<dbReference type="PANTHER" id="PTHR30086">
    <property type="entry name" value="ARGININE EXPORTER PROTEIN ARGO"/>
    <property type="match status" value="1"/>
</dbReference>
<dbReference type="GO" id="GO:0005886">
    <property type="term" value="C:plasma membrane"/>
    <property type="evidence" value="ECO:0007669"/>
    <property type="project" value="UniProtKB-SubCell"/>
</dbReference>
<dbReference type="AlphaFoldDB" id="A0A9W6PRT8"/>
<evidence type="ECO:0000256" key="1">
    <source>
        <dbReference type="ARBA" id="ARBA00004651"/>
    </source>
</evidence>
<protein>
    <submittedName>
        <fullName evidence="7">Lysine transporter LysE</fullName>
    </submittedName>
</protein>
<feature type="transmembrane region" description="Helical" evidence="6">
    <location>
        <begin position="70"/>
        <end position="88"/>
    </location>
</feature>
<name>A0A9W6PRT8_9ACTN</name>
<comment type="subcellular location">
    <subcellularLocation>
        <location evidence="1">Cell membrane</location>
        <topology evidence="1">Multi-pass membrane protein</topology>
    </subcellularLocation>
</comment>
<dbReference type="GO" id="GO:0015171">
    <property type="term" value="F:amino acid transmembrane transporter activity"/>
    <property type="evidence" value="ECO:0007669"/>
    <property type="project" value="TreeGrafter"/>
</dbReference>
<keyword evidence="5 6" id="KW-0472">Membrane</keyword>
<evidence type="ECO:0000313" key="8">
    <source>
        <dbReference type="Proteomes" id="UP001165124"/>
    </source>
</evidence>
<dbReference type="InterPro" id="IPR001123">
    <property type="entry name" value="LeuE-type"/>
</dbReference>
<dbReference type="Proteomes" id="UP001165124">
    <property type="component" value="Unassembled WGS sequence"/>
</dbReference>
<dbReference type="PIRSF" id="PIRSF006324">
    <property type="entry name" value="LeuE"/>
    <property type="match status" value="1"/>
</dbReference>
<evidence type="ECO:0000256" key="3">
    <source>
        <dbReference type="ARBA" id="ARBA00022692"/>
    </source>
</evidence>
<sequence length="218" mass="22309">MLTAYLGLCLLITLTPGLDTAVVTRSVLMRGTRAGLLTAAGCALGLLAHASAVALGLATLLARSAVAFEAIKLAGAALLVVLGVRALWDARRRGGTAPDGHADDRALGGDAAAVAGRPGRGERWAFAAGLLTNLTNPKATLFFLAALPQFLPDDPAGALPTALGLAAIAVAFSMTGLGLWALALGRVRRFVASPRFRRVQERLLGVTLIGLGVRVATE</sequence>
<feature type="transmembrane region" description="Helical" evidence="6">
    <location>
        <begin position="162"/>
        <end position="185"/>
    </location>
</feature>
<organism evidence="7 8">
    <name type="scientific">Actinomadura rubrobrunea</name>
    <dbReference type="NCBI Taxonomy" id="115335"/>
    <lineage>
        <taxon>Bacteria</taxon>
        <taxon>Bacillati</taxon>
        <taxon>Actinomycetota</taxon>
        <taxon>Actinomycetes</taxon>
        <taxon>Streptosporangiales</taxon>
        <taxon>Thermomonosporaceae</taxon>
        <taxon>Actinomadura</taxon>
    </lineage>
</organism>
<keyword evidence="4 6" id="KW-1133">Transmembrane helix</keyword>
<evidence type="ECO:0000256" key="5">
    <source>
        <dbReference type="ARBA" id="ARBA00023136"/>
    </source>
</evidence>
<dbReference type="Pfam" id="PF01810">
    <property type="entry name" value="LysE"/>
    <property type="match status" value="1"/>
</dbReference>
<evidence type="ECO:0000256" key="6">
    <source>
        <dbReference type="SAM" id="Phobius"/>
    </source>
</evidence>
<dbReference type="PANTHER" id="PTHR30086:SF20">
    <property type="entry name" value="ARGININE EXPORTER PROTEIN ARGO-RELATED"/>
    <property type="match status" value="1"/>
</dbReference>
<evidence type="ECO:0000256" key="2">
    <source>
        <dbReference type="ARBA" id="ARBA00022475"/>
    </source>
</evidence>
<evidence type="ECO:0000256" key="4">
    <source>
        <dbReference type="ARBA" id="ARBA00022989"/>
    </source>
</evidence>
<feature type="transmembrane region" description="Helical" evidence="6">
    <location>
        <begin position="36"/>
        <end position="58"/>
    </location>
</feature>
<dbReference type="RefSeq" id="WP_067907656.1">
    <property type="nucleotide sequence ID" value="NZ_BSRZ01000001.1"/>
</dbReference>
<gene>
    <name evidence="7" type="ORF">Arub01_00950</name>
</gene>
<keyword evidence="8" id="KW-1185">Reference proteome</keyword>
<accession>A0A9W6PRT8</accession>
<keyword evidence="2" id="KW-1003">Cell membrane</keyword>
<proteinExistence type="predicted"/>
<comment type="caution">
    <text evidence="7">The sequence shown here is derived from an EMBL/GenBank/DDBJ whole genome shotgun (WGS) entry which is preliminary data.</text>
</comment>
<evidence type="ECO:0000313" key="7">
    <source>
        <dbReference type="EMBL" id="GLW61851.1"/>
    </source>
</evidence>
<reference evidence="7" key="1">
    <citation type="submission" date="2023-02" db="EMBL/GenBank/DDBJ databases">
        <title>Actinomadura rubrobrunea NBRC 14622.</title>
        <authorList>
            <person name="Ichikawa N."/>
            <person name="Sato H."/>
            <person name="Tonouchi N."/>
        </authorList>
    </citation>
    <scope>NUCLEOTIDE SEQUENCE</scope>
    <source>
        <strain evidence="7">NBRC 14622</strain>
    </source>
</reference>